<keyword evidence="4" id="KW-1185">Reference proteome</keyword>
<dbReference type="InterPro" id="IPR043502">
    <property type="entry name" value="DNA/RNA_pol_sf"/>
</dbReference>
<gene>
    <name evidence="3" type="ORF">CEPIT_LOCUS6706</name>
</gene>
<dbReference type="InterPro" id="IPR057670">
    <property type="entry name" value="SH3_retrovirus"/>
</dbReference>
<reference evidence="3" key="1">
    <citation type="submission" date="2022-07" db="EMBL/GenBank/DDBJ databases">
        <authorList>
            <person name="Macas J."/>
            <person name="Novak P."/>
            <person name="Neumann P."/>
        </authorList>
    </citation>
    <scope>NUCLEOTIDE SEQUENCE</scope>
</reference>
<dbReference type="InterPro" id="IPR013103">
    <property type="entry name" value="RVT_2"/>
</dbReference>
<dbReference type="Pfam" id="PF07727">
    <property type="entry name" value="RVT_2"/>
    <property type="match status" value="1"/>
</dbReference>
<dbReference type="PANTHER" id="PTHR11439">
    <property type="entry name" value="GAG-POL-RELATED RETROTRANSPOSON"/>
    <property type="match status" value="1"/>
</dbReference>
<protein>
    <recommendedName>
        <fullName evidence="2">Integrase catalytic domain-containing protein</fullName>
    </recommendedName>
</protein>
<dbReference type="GO" id="GO:0015074">
    <property type="term" value="P:DNA integration"/>
    <property type="evidence" value="ECO:0007669"/>
    <property type="project" value="InterPro"/>
</dbReference>
<dbReference type="Gene3D" id="3.30.420.10">
    <property type="entry name" value="Ribonuclease H-like superfamily/Ribonuclease H"/>
    <property type="match status" value="1"/>
</dbReference>
<dbReference type="InterPro" id="IPR036397">
    <property type="entry name" value="RNaseH_sf"/>
</dbReference>
<dbReference type="GO" id="GO:0003676">
    <property type="term" value="F:nucleic acid binding"/>
    <property type="evidence" value="ECO:0007669"/>
    <property type="project" value="InterPro"/>
</dbReference>
<dbReference type="PANTHER" id="PTHR11439:SF467">
    <property type="entry name" value="INTEGRASE CATALYTIC DOMAIN-CONTAINING PROTEIN"/>
    <property type="match status" value="1"/>
</dbReference>
<dbReference type="InterPro" id="IPR012337">
    <property type="entry name" value="RNaseH-like_sf"/>
</dbReference>
<evidence type="ECO:0000313" key="3">
    <source>
        <dbReference type="EMBL" id="CAH9079065.1"/>
    </source>
</evidence>
<feature type="region of interest" description="Disordered" evidence="1">
    <location>
        <begin position="192"/>
        <end position="212"/>
    </location>
</feature>
<dbReference type="Pfam" id="PF25597">
    <property type="entry name" value="SH3_retrovirus"/>
    <property type="match status" value="1"/>
</dbReference>
<dbReference type="Proteomes" id="UP001152523">
    <property type="component" value="Unassembled WGS sequence"/>
</dbReference>
<evidence type="ECO:0000259" key="2">
    <source>
        <dbReference type="PROSITE" id="PS50994"/>
    </source>
</evidence>
<dbReference type="EMBL" id="CAMAPF010000033">
    <property type="protein sequence ID" value="CAH9079065.1"/>
    <property type="molecule type" value="Genomic_DNA"/>
</dbReference>
<proteinExistence type="predicted"/>
<accession>A0AAV0CLL9</accession>
<dbReference type="PROSITE" id="PS50994">
    <property type="entry name" value="INTEGRASE"/>
    <property type="match status" value="1"/>
</dbReference>
<dbReference type="CDD" id="cd09272">
    <property type="entry name" value="RNase_HI_RT_Ty1"/>
    <property type="match status" value="1"/>
</dbReference>
<comment type="caution">
    <text evidence="3">The sequence shown here is derived from an EMBL/GenBank/DDBJ whole genome shotgun (WGS) entry which is preliminary data.</text>
</comment>
<sequence length="782" mass="89807">MPGTPSMNGVAERRNRTLKDMVRSMICHTTLPDSLWGEALKTTAYILNRVPTKATTKTPYEIWTGRKPNINHFHVWGCLAEARPYRPNEKKLDSRTVSSYFVGYSERSRGYKFYDSTTRTIFEMGNARFFEDIEFGGWGDKVRDFVLEEEHVTLPSVVIEHDQDIFIPNNVQETTPIQDNLKNIPNQVPEIINEDQTQQPQEPEVPLRRSTRERRSAIPDDYIVFLQEHEENWELVEEIIVFLQEQESNVGFEEDDPINFRQAMESSNSQEWINAMKDEMRSMSDNDVWELVSLPEGIKPIGCKWIFKIKRNSKGNVIRFKARLVAKGYTQKKGIDYKETFSLVSSKDSFRTIMALVAHFDLELHQMDVKTAFLNGDIEESIYMEQPENFVSGDPKKMVCKLKKSIYGLKQASRQWYHKFHKVIISFGFQPNISDDCIYHKFSGSKHIFLVLYVHDILFASNDIGLLHETKKFLSKNFEMKDLGEASFVLGIQIHRDRSKGVLGLSQKSYIDKILKRFGMQDCKPGDTPVSKGDKFSLMQCPKNGFESKETRNIPYASAIGSLMYAQVCTRPDLAYIVGMLGRYLSNPGMDHWKAAKRVMRYLQRTKEYMLTYRRSDELEIIGYTDSDFAGCQDSLKSTSGYIYILAGGAISWRSIKQALTTNSTLEAEFIACYEASNQALWLLDFVSGLRIVDSIERPLKLLCDNRSAVLYAKNNSSLTKAKHIGVKFKAVKERVQEGKLSIEHISTNSMIADPLTKGLPPKVYREHVAQMGVKSVEDYEF</sequence>
<dbReference type="SUPFAM" id="SSF53098">
    <property type="entry name" value="Ribonuclease H-like"/>
    <property type="match status" value="1"/>
</dbReference>
<organism evidence="3 4">
    <name type="scientific">Cuscuta epithymum</name>
    <dbReference type="NCBI Taxonomy" id="186058"/>
    <lineage>
        <taxon>Eukaryota</taxon>
        <taxon>Viridiplantae</taxon>
        <taxon>Streptophyta</taxon>
        <taxon>Embryophyta</taxon>
        <taxon>Tracheophyta</taxon>
        <taxon>Spermatophyta</taxon>
        <taxon>Magnoliopsida</taxon>
        <taxon>eudicotyledons</taxon>
        <taxon>Gunneridae</taxon>
        <taxon>Pentapetalae</taxon>
        <taxon>asterids</taxon>
        <taxon>lamiids</taxon>
        <taxon>Solanales</taxon>
        <taxon>Convolvulaceae</taxon>
        <taxon>Cuscuteae</taxon>
        <taxon>Cuscuta</taxon>
        <taxon>Cuscuta subgen. Cuscuta</taxon>
    </lineage>
</organism>
<evidence type="ECO:0000256" key="1">
    <source>
        <dbReference type="SAM" id="MobiDB-lite"/>
    </source>
</evidence>
<dbReference type="SUPFAM" id="SSF56672">
    <property type="entry name" value="DNA/RNA polymerases"/>
    <property type="match status" value="1"/>
</dbReference>
<evidence type="ECO:0000313" key="4">
    <source>
        <dbReference type="Proteomes" id="UP001152523"/>
    </source>
</evidence>
<feature type="domain" description="Integrase catalytic" evidence="2">
    <location>
        <begin position="1"/>
        <end position="67"/>
    </location>
</feature>
<dbReference type="AlphaFoldDB" id="A0AAV0CLL9"/>
<name>A0AAV0CLL9_9ASTE</name>
<dbReference type="InterPro" id="IPR001584">
    <property type="entry name" value="Integrase_cat-core"/>
</dbReference>